<dbReference type="InterPro" id="IPR036875">
    <property type="entry name" value="Znf_CCHC_sf"/>
</dbReference>
<evidence type="ECO:0000256" key="6">
    <source>
        <dbReference type="PROSITE-ProRule" id="PRU00047"/>
    </source>
</evidence>
<evidence type="ECO:0000256" key="2">
    <source>
        <dbReference type="ARBA" id="ARBA00022723"/>
    </source>
</evidence>
<feature type="compositionally biased region" description="Basic and acidic residues" evidence="7">
    <location>
        <begin position="701"/>
        <end position="720"/>
    </location>
</feature>
<evidence type="ECO:0000256" key="4">
    <source>
        <dbReference type="ARBA" id="ARBA00022833"/>
    </source>
</evidence>
<dbReference type="Pfam" id="PF00097">
    <property type="entry name" value="zf-C3HC4"/>
    <property type="match status" value="1"/>
</dbReference>
<dbReference type="PROSITE" id="PS51282">
    <property type="entry name" value="DWNN"/>
    <property type="match status" value="1"/>
</dbReference>
<accession>A0A0A1WXL7</accession>
<feature type="compositionally biased region" description="Basic and acidic residues" evidence="7">
    <location>
        <begin position="1404"/>
        <end position="1422"/>
    </location>
</feature>
<evidence type="ECO:0000259" key="10">
    <source>
        <dbReference type="PROSITE" id="PS51282"/>
    </source>
</evidence>
<feature type="compositionally biased region" description="Low complexity" evidence="7">
    <location>
        <begin position="666"/>
        <end position="681"/>
    </location>
</feature>
<feature type="compositionally biased region" description="Basic and acidic residues" evidence="7">
    <location>
        <begin position="810"/>
        <end position="830"/>
    </location>
</feature>
<dbReference type="Gene3D" id="3.30.40.10">
    <property type="entry name" value="Zinc/RING finger domain, C3HC4 (zinc finger)"/>
    <property type="match status" value="1"/>
</dbReference>
<evidence type="ECO:0000256" key="5">
    <source>
        <dbReference type="ARBA" id="ARBA00023242"/>
    </source>
</evidence>
<feature type="compositionally biased region" description="Basic and acidic residues" evidence="7">
    <location>
        <begin position="1319"/>
        <end position="1331"/>
    </location>
</feature>
<feature type="compositionally biased region" description="Basic and acidic residues" evidence="7">
    <location>
        <begin position="756"/>
        <end position="776"/>
    </location>
</feature>
<name>A0A0A1WXL7_ZEUCU</name>
<dbReference type="EMBL" id="GBXI01010921">
    <property type="protein sequence ID" value="JAD03371.1"/>
    <property type="molecule type" value="Transcribed_RNA"/>
</dbReference>
<feature type="region of interest" description="Disordered" evidence="7">
    <location>
        <begin position="1344"/>
        <end position="1534"/>
    </location>
</feature>
<feature type="region of interest" description="Disordered" evidence="7">
    <location>
        <begin position="1223"/>
        <end position="1331"/>
    </location>
</feature>
<dbReference type="PANTHER" id="PTHR15439">
    <property type="entry name" value="RETINOBLASTOMA-BINDING PROTEIN 6"/>
    <property type="match status" value="1"/>
</dbReference>
<dbReference type="InterPro" id="IPR025829">
    <property type="entry name" value="Zn_knuckle_CX2CX3GHX4C"/>
</dbReference>
<dbReference type="PANTHER" id="PTHR15439:SF0">
    <property type="entry name" value="CELL DIVISION CYCLE AND APOPTOSIS REGULATOR PROTEIN 1-RELATED"/>
    <property type="match status" value="1"/>
</dbReference>
<comment type="subcellular location">
    <subcellularLocation>
        <location evidence="1">Nucleus</location>
    </subcellularLocation>
</comment>
<feature type="compositionally biased region" description="Low complexity" evidence="7">
    <location>
        <begin position="1466"/>
        <end position="1477"/>
    </location>
</feature>
<dbReference type="GeneID" id="105213444"/>
<dbReference type="PROSITE" id="PS50089">
    <property type="entry name" value="ZF_RING_2"/>
    <property type="match status" value="1"/>
</dbReference>
<dbReference type="InterPro" id="IPR001878">
    <property type="entry name" value="Znf_CCHC"/>
</dbReference>
<dbReference type="InterPro" id="IPR014891">
    <property type="entry name" value="DWNN_domain"/>
</dbReference>
<dbReference type="OrthoDB" id="106784at2759"/>
<proteinExistence type="predicted"/>
<evidence type="ECO:0000259" key="8">
    <source>
        <dbReference type="PROSITE" id="PS50089"/>
    </source>
</evidence>
<dbReference type="SMART" id="SM01180">
    <property type="entry name" value="DWNN"/>
    <property type="match status" value="1"/>
</dbReference>
<dbReference type="SUPFAM" id="SSF57850">
    <property type="entry name" value="RING/U-box"/>
    <property type="match status" value="1"/>
</dbReference>
<evidence type="ECO:0000313" key="11">
    <source>
        <dbReference type="EMBL" id="JAD03371.1"/>
    </source>
</evidence>
<dbReference type="GO" id="GO:0016567">
    <property type="term" value="P:protein ubiquitination"/>
    <property type="evidence" value="ECO:0007669"/>
    <property type="project" value="InterPro"/>
</dbReference>
<keyword evidence="4" id="KW-0862">Zinc</keyword>
<feature type="compositionally biased region" description="Basic and acidic residues" evidence="7">
    <location>
        <begin position="880"/>
        <end position="911"/>
    </location>
</feature>
<feature type="compositionally biased region" description="Basic and acidic residues" evidence="7">
    <location>
        <begin position="955"/>
        <end position="977"/>
    </location>
</feature>
<dbReference type="CTD" id="37857"/>
<feature type="domain" description="RING-type" evidence="8">
    <location>
        <begin position="218"/>
        <end position="259"/>
    </location>
</feature>
<feature type="compositionally biased region" description="Basic residues" evidence="7">
    <location>
        <begin position="1488"/>
        <end position="1502"/>
    </location>
</feature>
<reference evidence="11" key="1">
    <citation type="submission" date="2014-11" db="EMBL/GenBank/DDBJ databases">
        <authorList>
            <person name="Geib S."/>
        </authorList>
    </citation>
    <scope>NUCLEOTIDE SEQUENCE</scope>
</reference>
<feature type="compositionally biased region" description="Basic and acidic residues" evidence="7">
    <location>
        <begin position="997"/>
        <end position="1025"/>
    </location>
</feature>
<dbReference type="GO" id="GO:0061630">
    <property type="term" value="F:ubiquitin protein ligase activity"/>
    <property type="evidence" value="ECO:0007669"/>
    <property type="project" value="InterPro"/>
</dbReference>
<feature type="domain" description="DWNN" evidence="10">
    <location>
        <begin position="3"/>
        <end position="76"/>
    </location>
</feature>
<feature type="compositionally biased region" description="Basic residues" evidence="7">
    <location>
        <begin position="1515"/>
        <end position="1534"/>
    </location>
</feature>
<feature type="compositionally biased region" description="Polar residues" evidence="7">
    <location>
        <begin position="739"/>
        <end position="754"/>
    </location>
</feature>
<keyword evidence="3 6" id="KW-0863">Zinc-finger</keyword>
<dbReference type="GO" id="GO:0008270">
    <property type="term" value="F:zinc ion binding"/>
    <property type="evidence" value="ECO:0007669"/>
    <property type="project" value="UniProtKB-KW"/>
</dbReference>
<feature type="region of interest" description="Disordered" evidence="7">
    <location>
        <begin position="375"/>
        <end position="431"/>
    </location>
</feature>
<evidence type="ECO:0000259" key="9">
    <source>
        <dbReference type="PROSITE" id="PS50158"/>
    </source>
</evidence>
<dbReference type="InterPro" id="IPR001841">
    <property type="entry name" value="Znf_RING"/>
</dbReference>
<feature type="compositionally biased region" description="Basic residues" evidence="7">
    <location>
        <begin position="682"/>
        <end position="699"/>
    </location>
</feature>
<keyword evidence="2" id="KW-0479">Metal-binding</keyword>
<feature type="domain" description="CCHC-type" evidence="9">
    <location>
        <begin position="152"/>
        <end position="167"/>
    </location>
</feature>
<evidence type="ECO:0000256" key="1">
    <source>
        <dbReference type="ARBA" id="ARBA00004123"/>
    </source>
</evidence>
<dbReference type="InterPro" id="IPR013083">
    <property type="entry name" value="Znf_RING/FYVE/PHD"/>
</dbReference>
<sequence length="1534" mass="177311">MSVHYKFKSALDFDTVTFDGLNISVGDLKKAIIHQKRLGKVTDFDLQITNAQTKEEYQDDSALIPKNTSLIIARIPISQPKKAWNTQNIEKAQQTRVISRGDANSLDLSKMKGSEEDKIFEMMIQSTADYDPKSYHRIRGHSQIGDVPPTYRCNRCKKTGHWIKNCPYTLGKEHSDIKRNTGIPRSFLDKDDKETSADFPEPKVSIEKKKEIPDDLICSICKDLFVDAVMIPCCGSSFCDDCVRSALLESEDNECPDCKEKGCSPGSLIPNRFLRNSVNAFKNENGYTNIRSKIEKSNNYEENTSAKMKVNNVNTADANKSVEVRAETVTPKEALKLDNGSQVKMVENRTKVETAKTEEVESDYEDNITIMMPPVPVKNLNSGTTELSGRSVSHPKPPGIENSPHHRQQVSPSDTHKSDNHLGLDTQTNEWDQDYKLERDYPEEDANGNVFYKNSTAKQLTHPINASMHYGPNKIQLRPPRPNHLMDVYSGPPNRANPYQQMPLPHVIAQDTIVQGQPMLPFGVYNPMGPRPTVTYQHSVRPMFHNAPPGFPPIRCPPAEMHHANSNLASVYQGVAAKVGTGIIEDPLETFNRLMKEKERRREDRRRSMERRRSWSNERHNRGRIPASPYRRISREVKEKVRPHDTERKRDNGFDRNKSNRRRRSNSFSDKSSRSRSWSKSPIKKRSRSPYNKRSRSRTHTFQEKRDTGKSHNIRGDLHSESTMLRRSTSEERTRSLRQNNLDWYSHQGSTIGSFESDRYPVSRKERFNENPHESLEPPPPGYELNPSSYNSAYHFNQQDYMNSRKRKDRPSCDTKDKKQLEFRGGSDKGDVKTITRITEKKVRRTRSPTPVSKKRSGSCEKFEKNNSKRSRNNIISSRKSIERSKPDDYYKREGNSNEASKRNNEKDFEKCMNTSDDLIVKEIEANSVKNENSENYDRNKSPEKQKTKHSSTISKEDELRSNSSKDEKNLKKPKDKDRKKKRKDKERRKTKKDKKSKRDRERQKNSAESEERKQHDEFDEAKDVYISRTPELNICHNISNIDDITSNEESKVITNSSLSFRDNVDTIKSSDQENSQDKVKTDLNTNDTEFRRVDSVLDILDYETEFDDLNSQGQQKVKNNAPVPEPSKWEIDDHNICVASQIISLEPKEGTDYQNEKLTNDKVTNEVLRKAENAIFARAIKAIYPFDKSDGNNDNQRVYSESLPRIVPKDKIKNFEITVPTSNSQERSVQIKDDSSHSPKVVKSVKERLGSKVTTKYDYSPSRESRNKQHMKSNPVGQNAYERSEERNRNKFKDRGRDSRNSRENRDRGANKFTNLSSRDRDRERNRDRDRCHENDKYRIKERERIRDRERDHIPDSRHKSPKQSNREIEMASRSRPRIRDRGDAESSYATTGPKGNENKTNNLKDKDKSKKIGLENRDTEVCSSNVDKMHKKRSLSKERNKSETHNIKKYFTETENILKSHNLSSGSSSGSADTSSDSESDEDKPRKKPKYKKDKKHHKRSESAESIISSKEKHAKNKKRNKSSKKKKKNKK</sequence>
<dbReference type="SMART" id="SM00184">
    <property type="entry name" value="RING"/>
    <property type="match status" value="1"/>
</dbReference>
<dbReference type="GO" id="GO:0060255">
    <property type="term" value="P:regulation of macromolecule metabolic process"/>
    <property type="evidence" value="ECO:0007669"/>
    <property type="project" value="UniProtKB-ARBA"/>
</dbReference>
<evidence type="ECO:0000256" key="7">
    <source>
        <dbReference type="SAM" id="MobiDB-lite"/>
    </source>
</evidence>
<dbReference type="Pfam" id="PF13696">
    <property type="entry name" value="zf-CCHC_2"/>
    <property type="match status" value="1"/>
</dbReference>
<dbReference type="SUPFAM" id="SSF57756">
    <property type="entry name" value="Retrovirus zinc finger-like domains"/>
    <property type="match status" value="1"/>
</dbReference>
<feature type="compositionally biased region" description="Basic and acidic residues" evidence="7">
    <location>
        <begin position="633"/>
        <end position="658"/>
    </location>
</feature>
<dbReference type="CDD" id="cd16620">
    <property type="entry name" value="vRING-HC-C4C4_RBBP6"/>
    <property type="match status" value="1"/>
</dbReference>
<feature type="region of interest" description="Disordered" evidence="7">
    <location>
        <begin position="598"/>
        <end position="830"/>
    </location>
</feature>
<feature type="compositionally biased region" description="Polar residues" evidence="7">
    <location>
        <begin position="786"/>
        <end position="802"/>
    </location>
</feature>
<dbReference type="GO" id="GO:0006511">
    <property type="term" value="P:ubiquitin-dependent protein catabolic process"/>
    <property type="evidence" value="ECO:0007669"/>
    <property type="project" value="TreeGrafter"/>
</dbReference>
<feature type="compositionally biased region" description="Basic and acidic residues" evidence="7">
    <location>
        <begin position="1283"/>
        <end position="1311"/>
    </location>
</feature>
<dbReference type="PROSITE" id="PS50158">
    <property type="entry name" value="ZF_CCHC"/>
    <property type="match status" value="1"/>
</dbReference>
<dbReference type="Gene3D" id="3.10.20.90">
    <property type="entry name" value="Phosphatidylinositol 3-kinase Catalytic Subunit, Chain A, domain 1"/>
    <property type="match status" value="1"/>
</dbReference>
<dbReference type="GO" id="GO:0005634">
    <property type="term" value="C:nucleus"/>
    <property type="evidence" value="ECO:0007669"/>
    <property type="project" value="UniProtKB-SubCell"/>
</dbReference>
<organism evidence="11">
    <name type="scientific">Zeugodacus cucurbitae</name>
    <name type="common">Melon fruit fly</name>
    <name type="synonym">Bactrocera cucurbitae</name>
    <dbReference type="NCBI Taxonomy" id="28588"/>
    <lineage>
        <taxon>Eukaryota</taxon>
        <taxon>Metazoa</taxon>
        <taxon>Ecdysozoa</taxon>
        <taxon>Arthropoda</taxon>
        <taxon>Hexapoda</taxon>
        <taxon>Insecta</taxon>
        <taxon>Pterygota</taxon>
        <taxon>Neoptera</taxon>
        <taxon>Endopterygota</taxon>
        <taxon>Diptera</taxon>
        <taxon>Brachycera</taxon>
        <taxon>Muscomorpha</taxon>
        <taxon>Tephritoidea</taxon>
        <taxon>Tephritidae</taxon>
        <taxon>Zeugodacus</taxon>
        <taxon>Zeugodacus</taxon>
    </lineage>
</organism>
<dbReference type="GO" id="GO:0006397">
    <property type="term" value="P:mRNA processing"/>
    <property type="evidence" value="ECO:0007669"/>
    <property type="project" value="InterPro"/>
</dbReference>
<dbReference type="Gene3D" id="4.10.60.10">
    <property type="entry name" value="Zinc finger, CCHC-type"/>
    <property type="match status" value="1"/>
</dbReference>
<feature type="compositionally biased region" description="Polar residues" evidence="7">
    <location>
        <begin position="379"/>
        <end position="391"/>
    </location>
</feature>
<feature type="compositionally biased region" description="Basic residues" evidence="7">
    <location>
        <begin position="842"/>
        <end position="857"/>
    </location>
</feature>
<dbReference type="Pfam" id="PF08783">
    <property type="entry name" value="DWNN"/>
    <property type="match status" value="1"/>
</dbReference>
<reference evidence="11" key="2">
    <citation type="journal article" date="2015" name="Gigascience">
        <title>Reconstructing a comprehensive transcriptome assembly of a white-pupal translocated strain of the pest fruit fly Bactrocera cucurbitae.</title>
        <authorList>
            <person name="Sim S.B."/>
            <person name="Calla B."/>
            <person name="Hall B."/>
            <person name="DeRego T."/>
            <person name="Geib S.M."/>
        </authorList>
    </citation>
    <scope>NUCLEOTIDE SEQUENCE</scope>
</reference>
<dbReference type="RefSeq" id="XP_011184593.2">
    <property type="nucleotide sequence ID" value="XM_011186291.3"/>
</dbReference>
<dbReference type="InterPro" id="IPR018957">
    <property type="entry name" value="Znf_C3HC4_RING-type"/>
</dbReference>
<dbReference type="GO" id="GO:0003676">
    <property type="term" value="F:nucleic acid binding"/>
    <property type="evidence" value="ECO:0007669"/>
    <property type="project" value="InterPro"/>
</dbReference>
<dbReference type="InterPro" id="IPR033489">
    <property type="entry name" value="RBBP6"/>
</dbReference>
<evidence type="ECO:0000256" key="3">
    <source>
        <dbReference type="ARBA" id="ARBA00022771"/>
    </source>
</evidence>
<feature type="compositionally biased region" description="Basic and acidic residues" evidence="7">
    <location>
        <begin position="932"/>
        <end position="946"/>
    </location>
</feature>
<gene>
    <name evidence="11" type="primary">Rbbp6_1</name>
    <name evidence="11" type="ORF">g.42696</name>
</gene>
<feature type="compositionally biased region" description="Basic and acidic residues" evidence="7">
    <location>
        <begin position="1344"/>
        <end position="1386"/>
    </location>
</feature>
<feature type="compositionally biased region" description="Basic and acidic residues" evidence="7">
    <location>
        <begin position="1437"/>
        <end position="1460"/>
    </location>
</feature>
<dbReference type="FunFam" id="3.10.20.90:FF:000070">
    <property type="entry name" value="E3 ubiquitin-protein ligase RBBP6 isoform X2"/>
    <property type="match status" value="1"/>
</dbReference>
<feature type="compositionally biased region" description="Basic and acidic residues" evidence="7">
    <location>
        <begin position="598"/>
        <end position="620"/>
    </location>
</feature>
<feature type="compositionally biased region" description="Basic and acidic residues" evidence="7">
    <location>
        <begin position="858"/>
        <end position="867"/>
    </location>
</feature>
<keyword evidence="5" id="KW-0539">Nucleus</keyword>
<feature type="region of interest" description="Disordered" evidence="7">
    <location>
        <begin position="842"/>
        <end position="1025"/>
    </location>
</feature>
<protein>
    <submittedName>
        <fullName evidence="11">E3 ubiquitin-protein ligase RBBP6</fullName>
    </submittedName>
</protein>
<feature type="compositionally biased region" description="Basic residues" evidence="7">
    <location>
        <begin position="978"/>
        <end position="996"/>
    </location>
</feature>